<dbReference type="CDD" id="cd00609">
    <property type="entry name" value="AAT_like"/>
    <property type="match status" value="1"/>
</dbReference>
<dbReference type="Proteomes" id="UP000019681">
    <property type="component" value="Unassembled WGS sequence"/>
</dbReference>
<dbReference type="InterPro" id="IPR015424">
    <property type="entry name" value="PyrdxlP-dep_Trfase"/>
</dbReference>
<keyword evidence="8" id="KW-0028">Amino-acid biosynthesis</keyword>
<dbReference type="PROSITE" id="PS00599">
    <property type="entry name" value="AA_TRANSFER_CLASS_2"/>
    <property type="match status" value="1"/>
</dbReference>
<comment type="subunit">
    <text evidence="3 8">Homodimer.</text>
</comment>
<evidence type="ECO:0000256" key="2">
    <source>
        <dbReference type="ARBA" id="ARBA00005011"/>
    </source>
</evidence>
<accession>A0A017RXG0</accession>
<dbReference type="NCBIfam" id="TIGR01141">
    <property type="entry name" value="hisC"/>
    <property type="match status" value="1"/>
</dbReference>
<protein>
    <recommendedName>
        <fullName evidence="8">Histidinol-phosphate aminotransferase</fullName>
        <ecNumber evidence="8">2.6.1.9</ecNumber>
    </recommendedName>
    <alternativeName>
        <fullName evidence="8">Imidazole acetol-phosphate transaminase</fullName>
    </alternativeName>
</protein>
<dbReference type="EC" id="2.6.1.9" evidence="8"/>
<dbReference type="SUPFAM" id="SSF53383">
    <property type="entry name" value="PLP-dependent transferases"/>
    <property type="match status" value="1"/>
</dbReference>
<reference evidence="10 11" key="1">
    <citation type="journal article" date="2014" name="Genome Announc.">
        <title>Draft Genome Sequence of Fervidicella metallireducens Strain AeBT, an Iron-Reducing Thermoanaerobe from the Great Artesian Basin.</title>
        <authorList>
            <person name="Patel B.K."/>
        </authorList>
    </citation>
    <scope>NUCLEOTIDE SEQUENCE [LARGE SCALE GENOMIC DNA]</scope>
    <source>
        <strain evidence="10 11">AeB</strain>
    </source>
</reference>
<organism evidence="10 11">
    <name type="scientific">Fervidicella metallireducens AeB</name>
    <dbReference type="NCBI Taxonomy" id="1403537"/>
    <lineage>
        <taxon>Bacteria</taxon>
        <taxon>Bacillati</taxon>
        <taxon>Bacillota</taxon>
        <taxon>Clostridia</taxon>
        <taxon>Eubacteriales</taxon>
        <taxon>Clostridiaceae</taxon>
        <taxon>Fervidicella</taxon>
    </lineage>
</organism>
<evidence type="ECO:0000259" key="9">
    <source>
        <dbReference type="Pfam" id="PF00155"/>
    </source>
</evidence>
<dbReference type="InterPro" id="IPR004839">
    <property type="entry name" value="Aminotransferase_I/II_large"/>
</dbReference>
<comment type="cofactor">
    <cofactor evidence="1 8">
        <name>pyridoxal 5'-phosphate</name>
        <dbReference type="ChEBI" id="CHEBI:597326"/>
    </cofactor>
</comment>
<sequence length="361" mass="40908">MKIREAIKGLNMYQAGKPISEVKRELGLTDVIKLASNENPLGCSEKVKKVMMEAAEEINLYPDASNFELKRALSEHLGVDTKRIFCGTGSDLLIRVICNLFLDPGDEIIMGGVSFQRYEDSAQIMGAKTVKIPMKNHRLDVEAMVNAINEKTRIIWFCTPNNPTGAMVTKSELFSVLDRIPEDVIIVMDEAYYEYVTDEEYPQTLPLIDKYPNMIILRTFSKAYGLAGLRVGYGIANEEITKYINSILGPFDTNLIAQAAAITALKDKDFLKKAVETNTTGREYFYREFDRLGLEYIISQANFVMVNVGRDDKDVFNKLLRKGVIVRPGHLFGMNNWLRVSVGTMDQNERFINELENLLKE</sequence>
<keyword evidence="8" id="KW-0368">Histidine biosynthesis</keyword>
<evidence type="ECO:0000256" key="6">
    <source>
        <dbReference type="ARBA" id="ARBA00022898"/>
    </source>
</evidence>
<dbReference type="InterPro" id="IPR005861">
    <property type="entry name" value="HisP_aminotrans"/>
</dbReference>
<dbReference type="RefSeq" id="WP_201769261.1">
    <property type="nucleotide sequence ID" value="NZ_AZQP01000017.1"/>
</dbReference>
<dbReference type="Gene3D" id="3.40.640.10">
    <property type="entry name" value="Type I PLP-dependent aspartate aminotransferase-like (Major domain)"/>
    <property type="match status" value="1"/>
</dbReference>
<dbReference type="UniPathway" id="UPA00031">
    <property type="reaction ID" value="UER00012"/>
</dbReference>
<dbReference type="EMBL" id="AZQP01000017">
    <property type="protein sequence ID" value="EYE88605.1"/>
    <property type="molecule type" value="Genomic_DNA"/>
</dbReference>
<dbReference type="InterPro" id="IPR050106">
    <property type="entry name" value="HistidinolP_aminotransfase"/>
</dbReference>
<feature type="modified residue" description="N6-(pyridoxal phosphate)lysine" evidence="8">
    <location>
        <position position="222"/>
    </location>
</feature>
<dbReference type="Pfam" id="PF00155">
    <property type="entry name" value="Aminotran_1_2"/>
    <property type="match status" value="1"/>
</dbReference>
<name>A0A017RXG0_9CLOT</name>
<evidence type="ECO:0000256" key="5">
    <source>
        <dbReference type="ARBA" id="ARBA00022679"/>
    </source>
</evidence>
<dbReference type="Gene3D" id="3.90.1150.10">
    <property type="entry name" value="Aspartate Aminotransferase, domain 1"/>
    <property type="match status" value="1"/>
</dbReference>
<gene>
    <name evidence="8" type="primary">hisC</name>
    <name evidence="10" type="ORF">Q428_07025</name>
</gene>
<evidence type="ECO:0000256" key="4">
    <source>
        <dbReference type="ARBA" id="ARBA00022576"/>
    </source>
</evidence>
<dbReference type="HAMAP" id="MF_01023">
    <property type="entry name" value="HisC_aminotrans_2"/>
    <property type="match status" value="1"/>
</dbReference>
<evidence type="ECO:0000313" key="11">
    <source>
        <dbReference type="Proteomes" id="UP000019681"/>
    </source>
</evidence>
<dbReference type="GO" id="GO:0004400">
    <property type="term" value="F:histidinol-phosphate transaminase activity"/>
    <property type="evidence" value="ECO:0007669"/>
    <property type="project" value="UniProtKB-UniRule"/>
</dbReference>
<dbReference type="STRING" id="1403537.Q428_07025"/>
<evidence type="ECO:0000313" key="10">
    <source>
        <dbReference type="EMBL" id="EYE88605.1"/>
    </source>
</evidence>
<keyword evidence="5 8" id="KW-0808">Transferase</keyword>
<dbReference type="GO" id="GO:0030170">
    <property type="term" value="F:pyridoxal phosphate binding"/>
    <property type="evidence" value="ECO:0007669"/>
    <property type="project" value="InterPro"/>
</dbReference>
<evidence type="ECO:0000256" key="1">
    <source>
        <dbReference type="ARBA" id="ARBA00001933"/>
    </source>
</evidence>
<keyword evidence="6 8" id="KW-0663">Pyridoxal phosphate</keyword>
<dbReference type="AlphaFoldDB" id="A0A017RXG0"/>
<comment type="similarity">
    <text evidence="8">Belongs to the class-II pyridoxal-phosphate-dependent aminotransferase family. Histidinol-phosphate aminotransferase subfamily.</text>
</comment>
<comment type="caution">
    <text evidence="10">The sequence shown here is derived from an EMBL/GenBank/DDBJ whole genome shotgun (WGS) entry which is preliminary data.</text>
</comment>
<dbReference type="InterPro" id="IPR015421">
    <property type="entry name" value="PyrdxlP-dep_Trfase_major"/>
</dbReference>
<evidence type="ECO:0000256" key="3">
    <source>
        <dbReference type="ARBA" id="ARBA00011738"/>
    </source>
</evidence>
<keyword evidence="11" id="KW-1185">Reference proteome</keyword>
<dbReference type="InterPro" id="IPR015422">
    <property type="entry name" value="PyrdxlP-dep_Trfase_small"/>
</dbReference>
<feature type="domain" description="Aminotransferase class I/classII large" evidence="9">
    <location>
        <begin position="29"/>
        <end position="354"/>
    </location>
</feature>
<keyword evidence="4 8" id="KW-0032">Aminotransferase</keyword>
<comment type="pathway">
    <text evidence="2 8">Amino-acid biosynthesis; L-histidine biosynthesis; L-histidine from 5-phospho-alpha-D-ribose 1-diphosphate: step 7/9.</text>
</comment>
<dbReference type="InterPro" id="IPR001917">
    <property type="entry name" value="Aminotrans_II_pyridoxalP_BS"/>
</dbReference>
<comment type="catalytic activity">
    <reaction evidence="7 8">
        <text>L-histidinol phosphate + 2-oxoglutarate = 3-(imidazol-4-yl)-2-oxopropyl phosphate + L-glutamate</text>
        <dbReference type="Rhea" id="RHEA:23744"/>
        <dbReference type="ChEBI" id="CHEBI:16810"/>
        <dbReference type="ChEBI" id="CHEBI:29985"/>
        <dbReference type="ChEBI" id="CHEBI:57766"/>
        <dbReference type="ChEBI" id="CHEBI:57980"/>
        <dbReference type="EC" id="2.6.1.9"/>
    </reaction>
</comment>
<dbReference type="PANTHER" id="PTHR43643">
    <property type="entry name" value="HISTIDINOL-PHOSPHATE AMINOTRANSFERASE 2"/>
    <property type="match status" value="1"/>
</dbReference>
<evidence type="ECO:0000256" key="8">
    <source>
        <dbReference type="HAMAP-Rule" id="MF_01023"/>
    </source>
</evidence>
<dbReference type="PANTHER" id="PTHR43643:SF3">
    <property type="entry name" value="HISTIDINOL-PHOSPHATE AMINOTRANSFERASE"/>
    <property type="match status" value="1"/>
</dbReference>
<evidence type="ECO:0000256" key="7">
    <source>
        <dbReference type="ARBA" id="ARBA00047481"/>
    </source>
</evidence>
<dbReference type="GO" id="GO:0000105">
    <property type="term" value="P:L-histidine biosynthetic process"/>
    <property type="evidence" value="ECO:0007669"/>
    <property type="project" value="UniProtKB-UniRule"/>
</dbReference>
<proteinExistence type="inferred from homology"/>